<reference evidence="4" key="1">
    <citation type="submission" date="2025-08" db="UniProtKB">
        <authorList>
            <consortium name="RefSeq"/>
        </authorList>
    </citation>
    <scope>IDENTIFICATION</scope>
</reference>
<feature type="compositionally biased region" description="Basic and acidic residues" evidence="1">
    <location>
        <begin position="164"/>
        <end position="180"/>
    </location>
</feature>
<dbReference type="GeneID" id="107264230"/>
<gene>
    <name evidence="4" type="primary">LOC107264230</name>
</gene>
<evidence type="ECO:0000256" key="1">
    <source>
        <dbReference type="SAM" id="MobiDB-lite"/>
    </source>
</evidence>
<keyword evidence="2" id="KW-0732">Signal</keyword>
<feature type="chain" id="PRO_5042613558" evidence="2">
    <location>
        <begin position="17"/>
        <end position="215"/>
    </location>
</feature>
<dbReference type="RefSeq" id="XP_015587748.1">
    <property type="nucleotide sequence ID" value="XM_015732262.2"/>
</dbReference>
<dbReference type="AlphaFoldDB" id="A0AAJ7FEG2"/>
<keyword evidence="3" id="KW-1185">Reference proteome</keyword>
<evidence type="ECO:0000313" key="3">
    <source>
        <dbReference type="Proteomes" id="UP000694920"/>
    </source>
</evidence>
<evidence type="ECO:0000313" key="4">
    <source>
        <dbReference type="RefSeq" id="XP_015587748.1"/>
    </source>
</evidence>
<feature type="region of interest" description="Disordered" evidence="1">
    <location>
        <begin position="158"/>
        <end position="186"/>
    </location>
</feature>
<evidence type="ECO:0000256" key="2">
    <source>
        <dbReference type="SAM" id="SignalP"/>
    </source>
</evidence>
<sequence>MSNWTILLAIIAVTNGQPGVASLVRKNQADTKQSDAQNVLHKSDTIIENKNVNILVNVDAKAIAEELWKVIEAHLKLKPNRRSFDSQVKLRELENIVSSILTPSRRGSHGPSPFEIAHQLDHVARSAISNDGLRENSLDTEIVFRNIVSEMLEDLKGIMGNEETSDREKSFDDSSNEHRRGLSVSKNNNEFVDLKMRILKEDLAKAVKTSLDRSE</sequence>
<dbReference type="KEGG" id="ccin:107264230"/>
<name>A0AAJ7FEG2_CEPCN</name>
<proteinExistence type="predicted"/>
<protein>
    <submittedName>
        <fullName evidence="4">Uncharacterized protein LOC107264230</fullName>
    </submittedName>
</protein>
<dbReference type="Proteomes" id="UP000694920">
    <property type="component" value="Unplaced"/>
</dbReference>
<organism evidence="3 4">
    <name type="scientific">Cephus cinctus</name>
    <name type="common">Wheat stem sawfly</name>
    <dbReference type="NCBI Taxonomy" id="211228"/>
    <lineage>
        <taxon>Eukaryota</taxon>
        <taxon>Metazoa</taxon>
        <taxon>Ecdysozoa</taxon>
        <taxon>Arthropoda</taxon>
        <taxon>Hexapoda</taxon>
        <taxon>Insecta</taxon>
        <taxon>Pterygota</taxon>
        <taxon>Neoptera</taxon>
        <taxon>Endopterygota</taxon>
        <taxon>Hymenoptera</taxon>
        <taxon>Cephoidea</taxon>
        <taxon>Cephidae</taxon>
        <taxon>Cephus</taxon>
    </lineage>
</organism>
<accession>A0AAJ7FEG2</accession>
<feature type="signal peptide" evidence="2">
    <location>
        <begin position="1"/>
        <end position="16"/>
    </location>
</feature>